<reference evidence="2" key="2">
    <citation type="submission" date="2022-08" db="UniProtKB">
        <authorList>
            <consortium name="EnsemblMetazoa"/>
        </authorList>
    </citation>
    <scope>IDENTIFICATION</scope>
    <source>
        <strain evidence="2">05x7-T-G4-1.051#20</strain>
    </source>
</reference>
<protein>
    <submittedName>
        <fullName evidence="1 2">Uncharacterized protein</fullName>
    </submittedName>
</protein>
<evidence type="ECO:0000313" key="1">
    <source>
        <dbReference type="EMBL" id="EKC31698.1"/>
    </source>
</evidence>
<evidence type="ECO:0000313" key="3">
    <source>
        <dbReference type="Proteomes" id="UP000005408"/>
    </source>
</evidence>
<reference evidence="1" key="1">
    <citation type="journal article" date="2012" name="Nature">
        <title>The oyster genome reveals stress adaptation and complexity of shell formation.</title>
        <authorList>
            <person name="Zhang G."/>
            <person name="Fang X."/>
            <person name="Guo X."/>
            <person name="Li L."/>
            <person name="Luo R."/>
            <person name="Xu F."/>
            <person name="Yang P."/>
            <person name="Zhang L."/>
            <person name="Wang X."/>
            <person name="Qi H."/>
            <person name="Xiong Z."/>
            <person name="Que H."/>
            <person name="Xie Y."/>
            <person name="Holland P.W."/>
            <person name="Paps J."/>
            <person name="Zhu Y."/>
            <person name="Wu F."/>
            <person name="Chen Y."/>
            <person name="Wang J."/>
            <person name="Peng C."/>
            <person name="Meng J."/>
            <person name="Yang L."/>
            <person name="Liu J."/>
            <person name="Wen B."/>
            <person name="Zhang N."/>
            <person name="Huang Z."/>
            <person name="Zhu Q."/>
            <person name="Feng Y."/>
            <person name="Mount A."/>
            <person name="Hedgecock D."/>
            <person name="Xu Z."/>
            <person name="Liu Y."/>
            <person name="Domazet-Loso T."/>
            <person name="Du Y."/>
            <person name="Sun X."/>
            <person name="Zhang S."/>
            <person name="Liu B."/>
            <person name="Cheng P."/>
            <person name="Jiang X."/>
            <person name="Li J."/>
            <person name="Fan D."/>
            <person name="Wang W."/>
            <person name="Fu W."/>
            <person name="Wang T."/>
            <person name="Wang B."/>
            <person name="Zhang J."/>
            <person name="Peng Z."/>
            <person name="Li Y."/>
            <person name="Li N."/>
            <person name="Wang J."/>
            <person name="Chen M."/>
            <person name="He Y."/>
            <person name="Tan F."/>
            <person name="Song X."/>
            <person name="Zheng Q."/>
            <person name="Huang R."/>
            <person name="Yang H."/>
            <person name="Du X."/>
            <person name="Chen L."/>
            <person name="Yang M."/>
            <person name="Gaffney P.M."/>
            <person name="Wang S."/>
            <person name="Luo L."/>
            <person name="She Z."/>
            <person name="Ming Y."/>
            <person name="Huang W."/>
            <person name="Zhang S."/>
            <person name="Huang B."/>
            <person name="Zhang Y."/>
            <person name="Qu T."/>
            <person name="Ni P."/>
            <person name="Miao G."/>
            <person name="Wang J."/>
            <person name="Wang Q."/>
            <person name="Steinberg C.E."/>
            <person name="Wang H."/>
            <person name="Li N."/>
            <person name="Qian L."/>
            <person name="Zhang G."/>
            <person name="Li Y."/>
            <person name="Yang H."/>
            <person name="Liu X."/>
            <person name="Wang J."/>
            <person name="Yin Y."/>
            <person name="Wang J."/>
        </authorList>
    </citation>
    <scope>NUCLEOTIDE SEQUENCE [LARGE SCALE GENOMIC DNA]</scope>
    <source>
        <strain evidence="1">05x7-T-G4-1.051#20</strain>
    </source>
</reference>
<dbReference type="Proteomes" id="UP000005408">
    <property type="component" value="Unassembled WGS sequence"/>
</dbReference>
<accession>K1QCK1</accession>
<sequence>MKSCVMPPEIMRKVKPNQTEGLAYPDNQLTICKCSGYGQSQNWIQVYGISQFSRNKEVEPFHLPVINIRNSPEQTE</sequence>
<dbReference type="AlphaFoldDB" id="K1QCK1"/>
<organism evidence="1">
    <name type="scientific">Magallana gigas</name>
    <name type="common">Pacific oyster</name>
    <name type="synonym">Crassostrea gigas</name>
    <dbReference type="NCBI Taxonomy" id="29159"/>
    <lineage>
        <taxon>Eukaryota</taxon>
        <taxon>Metazoa</taxon>
        <taxon>Spiralia</taxon>
        <taxon>Lophotrochozoa</taxon>
        <taxon>Mollusca</taxon>
        <taxon>Bivalvia</taxon>
        <taxon>Autobranchia</taxon>
        <taxon>Pteriomorphia</taxon>
        <taxon>Ostreida</taxon>
        <taxon>Ostreoidea</taxon>
        <taxon>Ostreidae</taxon>
        <taxon>Magallana</taxon>
    </lineage>
</organism>
<keyword evidence="3" id="KW-1185">Reference proteome</keyword>
<dbReference type="EMBL" id="JH816443">
    <property type="protein sequence ID" value="EKC31698.1"/>
    <property type="molecule type" value="Genomic_DNA"/>
</dbReference>
<gene>
    <name evidence="1" type="ORF">CGI_10019150</name>
</gene>
<dbReference type="EnsemblMetazoa" id="G7075.1">
    <property type="protein sequence ID" value="G7075.1:cds"/>
    <property type="gene ID" value="G7075"/>
</dbReference>
<evidence type="ECO:0000313" key="2">
    <source>
        <dbReference type="EnsemblMetazoa" id="G7075.1:cds"/>
    </source>
</evidence>
<name>K1QCK1_MAGGI</name>
<proteinExistence type="predicted"/>
<dbReference type="HOGENOM" id="CLU_2656892_0_0_1"/>